<evidence type="ECO:0000256" key="1">
    <source>
        <dbReference type="SAM" id="MobiDB-lite"/>
    </source>
</evidence>
<dbReference type="Gene3D" id="1.10.1410.20">
    <property type="entry name" value="2'-5'-oligoadenylate synthetase 1, domain 2"/>
    <property type="match status" value="1"/>
</dbReference>
<evidence type="ECO:0000313" key="2">
    <source>
        <dbReference type="EMBL" id="WIA12144.1"/>
    </source>
</evidence>
<accession>A0ABY8TSP1</accession>
<feature type="region of interest" description="Disordered" evidence="1">
    <location>
        <begin position="65"/>
        <end position="95"/>
    </location>
</feature>
<organism evidence="2 3">
    <name type="scientific">Tetradesmus obliquus</name>
    <name type="common">Green alga</name>
    <name type="synonym">Acutodesmus obliquus</name>
    <dbReference type="NCBI Taxonomy" id="3088"/>
    <lineage>
        <taxon>Eukaryota</taxon>
        <taxon>Viridiplantae</taxon>
        <taxon>Chlorophyta</taxon>
        <taxon>core chlorophytes</taxon>
        <taxon>Chlorophyceae</taxon>
        <taxon>CS clade</taxon>
        <taxon>Sphaeropleales</taxon>
        <taxon>Scenedesmaceae</taxon>
        <taxon>Tetradesmus</taxon>
    </lineage>
</organism>
<keyword evidence="3" id="KW-1185">Reference proteome</keyword>
<dbReference type="Proteomes" id="UP001244341">
    <property type="component" value="Chromosome 3b"/>
</dbReference>
<name>A0ABY8TSP1_TETOB</name>
<gene>
    <name evidence="2" type="ORF">OEZ85_012217</name>
</gene>
<protein>
    <submittedName>
        <fullName evidence="2">Uncharacterized protein</fullName>
    </submittedName>
</protein>
<evidence type="ECO:0000313" key="3">
    <source>
        <dbReference type="Proteomes" id="UP001244341"/>
    </source>
</evidence>
<proteinExistence type="predicted"/>
<sequence>MPAAGAGWRLKACHSEHFLRLHHPQLQLQLDLQVAKYHGDTKEQQRQHLLQPLLEAAETAGAEAAARSAAAKAEEARRRTQLAAGASAGSTGVNLQLEPDVYPGDQHPEEWEHVELGNYTAFAARVPEDPERITVSRRRVTDLSESQTAVIKGVNELYKQRGRHGYGQLVTDVIRAVKAWSKFGLPVALKAAGAAADDAKPPPGYLWELFVLYVLEQQTQHGCVYDPGQPLELFMDVMHAASQRLRCSDPPEQQQQQQQQQQQGEPIILDLYYTKQQALLPAITQCWGTGPLYRPAIINPVDPTYNCTAWQPFRQWDELAAAAGELHKQLQQALEGRGRAGAAGSSGGGSTAWEALCRGSSCTLGAAVEAFEH</sequence>
<dbReference type="EMBL" id="CP126210">
    <property type="protein sequence ID" value="WIA12144.1"/>
    <property type="molecule type" value="Genomic_DNA"/>
</dbReference>
<reference evidence="2 3" key="1">
    <citation type="submission" date="2023-05" db="EMBL/GenBank/DDBJ databases">
        <title>A 100% complete, gapless, phased diploid assembly of the Scenedesmus obliquus UTEX 3031 genome.</title>
        <authorList>
            <person name="Biondi T.C."/>
            <person name="Hanschen E.R."/>
            <person name="Kwon T."/>
            <person name="Eng W."/>
            <person name="Kruse C.P.S."/>
            <person name="Koehler S.I."/>
            <person name="Kunde Y."/>
            <person name="Gleasner C.D."/>
            <person name="You Mak K.T."/>
            <person name="Polle J."/>
            <person name="Hovde B.T."/>
            <person name="Starkenburg S.R."/>
        </authorList>
    </citation>
    <scope>NUCLEOTIDE SEQUENCE [LARGE SCALE GENOMIC DNA]</scope>
    <source>
        <strain evidence="2 3">DOE0152z</strain>
    </source>
</reference>